<proteinExistence type="predicted"/>
<keyword evidence="3" id="KW-1185">Reference proteome</keyword>
<keyword evidence="1" id="KW-0472">Membrane</keyword>
<feature type="transmembrane region" description="Helical" evidence="1">
    <location>
        <begin position="87"/>
        <end position="104"/>
    </location>
</feature>
<sequence>MCAGRTLTAMDRDEQMVSEFIAGREVPEIAARYGVAEAYVDRVIEQASLKPARRSRDWSLNPLGNRLLYSVLIALVVNLATDTWFGWVVGAALLMLTSAIVTAGRNR</sequence>
<keyword evidence="1" id="KW-0812">Transmembrane</keyword>
<keyword evidence="1" id="KW-1133">Transmembrane helix</keyword>
<feature type="transmembrane region" description="Helical" evidence="1">
    <location>
        <begin position="63"/>
        <end position="81"/>
    </location>
</feature>
<organism evidence="2 3">
    <name type="scientific">Actinoplanes italicus</name>
    <dbReference type="NCBI Taxonomy" id="113567"/>
    <lineage>
        <taxon>Bacteria</taxon>
        <taxon>Bacillati</taxon>
        <taxon>Actinomycetota</taxon>
        <taxon>Actinomycetes</taxon>
        <taxon>Micromonosporales</taxon>
        <taxon>Micromonosporaceae</taxon>
        <taxon>Actinoplanes</taxon>
    </lineage>
</organism>
<dbReference type="Gene3D" id="1.10.10.60">
    <property type="entry name" value="Homeodomain-like"/>
    <property type="match status" value="1"/>
</dbReference>
<reference evidence="2 3" key="1">
    <citation type="submission" date="2018-03" db="EMBL/GenBank/DDBJ databases">
        <title>Genomic Encyclopedia of Archaeal and Bacterial Type Strains, Phase II (KMG-II): from individual species to whole genera.</title>
        <authorList>
            <person name="Goeker M."/>
        </authorList>
    </citation>
    <scope>NUCLEOTIDE SEQUENCE [LARGE SCALE GENOMIC DNA]</scope>
    <source>
        <strain evidence="2 3">DSM 43146</strain>
    </source>
</reference>
<evidence type="ECO:0000313" key="2">
    <source>
        <dbReference type="EMBL" id="PRX23672.1"/>
    </source>
</evidence>
<protein>
    <submittedName>
        <fullName evidence="2">Uncharacterized protein</fullName>
    </submittedName>
</protein>
<dbReference type="AlphaFoldDB" id="A0A2T0KJG3"/>
<accession>A0A2T0KJG3</accession>
<comment type="caution">
    <text evidence="2">The sequence shown here is derived from an EMBL/GenBank/DDBJ whole genome shotgun (WGS) entry which is preliminary data.</text>
</comment>
<evidence type="ECO:0000256" key="1">
    <source>
        <dbReference type="SAM" id="Phobius"/>
    </source>
</evidence>
<gene>
    <name evidence="2" type="ORF">CLV67_103421</name>
</gene>
<dbReference type="EMBL" id="PVMZ01000003">
    <property type="protein sequence ID" value="PRX23672.1"/>
    <property type="molecule type" value="Genomic_DNA"/>
</dbReference>
<evidence type="ECO:0000313" key="3">
    <source>
        <dbReference type="Proteomes" id="UP000239415"/>
    </source>
</evidence>
<dbReference type="Proteomes" id="UP000239415">
    <property type="component" value="Unassembled WGS sequence"/>
</dbReference>
<name>A0A2T0KJG3_9ACTN</name>